<dbReference type="CDD" id="cd01949">
    <property type="entry name" value="GGDEF"/>
    <property type="match status" value="1"/>
</dbReference>
<dbReference type="InterPro" id="IPR000160">
    <property type="entry name" value="GGDEF_dom"/>
</dbReference>
<name>A0A2L2XLR7_9FIRM</name>
<dbReference type="Pfam" id="PF00990">
    <property type="entry name" value="GGDEF"/>
    <property type="match status" value="1"/>
</dbReference>
<dbReference type="PROSITE" id="PS50887">
    <property type="entry name" value="GGDEF"/>
    <property type="match status" value="1"/>
</dbReference>
<dbReference type="InterPro" id="IPR029016">
    <property type="entry name" value="GAF-like_dom_sf"/>
</dbReference>
<dbReference type="AlphaFoldDB" id="A0A2L2XLR7"/>
<dbReference type="InterPro" id="IPR043128">
    <property type="entry name" value="Rev_trsase/Diguanyl_cyclase"/>
</dbReference>
<dbReference type="GO" id="GO:0052621">
    <property type="term" value="F:diguanylate cyclase activity"/>
    <property type="evidence" value="ECO:0007669"/>
    <property type="project" value="TreeGrafter"/>
</dbReference>
<comment type="caution">
    <text evidence="2">The sequence shown here is derived from an EMBL/GenBank/DDBJ whole genome shotgun (WGS) entry which is preliminary data.</text>
</comment>
<dbReference type="SMART" id="SM00267">
    <property type="entry name" value="GGDEF"/>
    <property type="match status" value="1"/>
</dbReference>
<evidence type="ECO:0000313" key="3">
    <source>
        <dbReference type="Proteomes" id="UP000239549"/>
    </source>
</evidence>
<organism evidence="2 3">
    <name type="scientific">Desulfocucumis palustris</name>
    <dbReference type="NCBI Taxonomy" id="1898651"/>
    <lineage>
        <taxon>Bacteria</taxon>
        <taxon>Bacillati</taxon>
        <taxon>Bacillota</taxon>
        <taxon>Clostridia</taxon>
        <taxon>Eubacteriales</taxon>
        <taxon>Desulfocucumaceae</taxon>
        <taxon>Desulfocucumis</taxon>
    </lineage>
</organism>
<feature type="domain" description="GGDEF" evidence="1">
    <location>
        <begin position="224"/>
        <end position="354"/>
    </location>
</feature>
<gene>
    <name evidence="2" type="ORF">DCCM_4369</name>
</gene>
<sequence length="363" mass="39544">MLPLKYFTLQEISLLEAELFIAKLRKWAVCLGVAVGALYARFDSLSAAQGVVAAAAVFYCFKIEGYYRSAGVKGLKHLSTLLDFALLWGVLAASWPGCNCHAAMLNGKGEFSVVASSPDKLPGKLELGSVITGKLVEEMAPVVEQGRTTGLVLMESNKLREFNNGELALIMLASGQMGISLENAGLYERMERLARFDELTNIYNRRAFNEVVEAELVRAKQKIAGFSLVMVDIDFFKRINDRWGHQFGDRVLAQVAEAIKQSLRAEDSVARFGGEEFVILLPGADCRTALQVAERVRRGVEGVNWQDGLGVTVSAGVASYPEDGEKLAELLKNADLALYKAKSGGRNQVRHVCGIGAEGQMVC</sequence>
<dbReference type="EMBL" id="BFAV01000157">
    <property type="protein sequence ID" value="GBF35246.1"/>
    <property type="molecule type" value="Genomic_DNA"/>
</dbReference>
<dbReference type="Gene3D" id="3.30.70.270">
    <property type="match status" value="1"/>
</dbReference>
<protein>
    <recommendedName>
        <fullName evidence="1">GGDEF domain-containing protein</fullName>
    </recommendedName>
</protein>
<dbReference type="NCBIfam" id="TIGR00254">
    <property type="entry name" value="GGDEF"/>
    <property type="match status" value="1"/>
</dbReference>
<reference evidence="3" key="1">
    <citation type="submission" date="2018-02" db="EMBL/GenBank/DDBJ databases">
        <title>Genome sequence of Desulfocucumis palustris strain NAW-5.</title>
        <authorList>
            <person name="Watanabe M."/>
            <person name="Kojima H."/>
            <person name="Fukui M."/>
        </authorList>
    </citation>
    <scope>NUCLEOTIDE SEQUENCE [LARGE SCALE GENOMIC DNA]</scope>
    <source>
        <strain evidence="3">NAW-5</strain>
    </source>
</reference>
<dbReference type="FunFam" id="3.30.70.270:FF:000001">
    <property type="entry name" value="Diguanylate cyclase domain protein"/>
    <property type="match status" value="1"/>
</dbReference>
<evidence type="ECO:0000259" key="1">
    <source>
        <dbReference type="PROSITE" id="PS50887"/>
    </source>
</evidence>
<dbReference type="Gene3D" id="3.30.450.40">
    <property type="match status" value="1"/>
</dbReference>
<dbReference type="RefSeq" id="WP_104373329.1">
    <property type="nucleotide sequence ID" value="NZ_BFAV01000157.1"/>
</dbReference>
<dbReference type="InterPro" id="IPR029787">
    <property type="entry name" value="Nucleotide_cyclase"/>
</dbReference>
<dbReference type="PANTHER" id="PTHR45138">
    <property type="entry name" value="REGULATORY COMPONENTS OF SENSORY TRANSDUCTION SYSTEM"/>
    <property type="match status" value="1"/>
</dbReference>
<accession>A0A2L2XLR7</accession>
<dbReference type="Proteomes" id="UP000239549">
    <property type="component" value="Unassembled WGS sequence"/>
</dbReference>
<dbReference type="OrthoDB" id="9783388at2"/>
<dbReference type="SUPFAM" id="SSF55073">
    <property type="entry name" value="Nucleotide cyclase"/>
    <property type="match status" value="1"/>
</dbReference>
<evidence type="ECO:0000313" key="2">
    <source>
        <dbReference type="EMBL" id="GBF35246.1"/>
    </source>
</evidence>
<dbReference type="PANTHER" id="PTHR45138:SF9">
    <property type="entry name" value="DIGUANYLATE CYCLASE DGCM-RELATED"/>
    <property type="match status" value="1"/>
</dbReference>
<dbReference type="InterPro" id="IPR050469">
    <property type="entry name" value="Diguanylate_Cyclase"/>
</dbReference>
<dbReference type="SUPFAM" id="SSF55781">
    <property type="entry name" value="GAF domain-like"/>
    <property type="match status" value="1"/>
</dbReference>
<proteinExistence type="predicted"/>
<keyword evidence="3" id="KW-1185">Reference proteome</keyword>